<evidence type="ECO:0000313" key="1">
    <source>
        <dbReference type="EMBL" id="VVA95068.1"/>
    </source>
</evidence>
<reference evidence="1" key="1">
    <citation type="submission" date="2019-07" db="EMBL/GenBank/DDBJ databases">
        <authorList>
            <person name="Dittberner H."/>
        </authorList>
    </citation>
    <scope>NUCLEOTIDE SEQUENCE [LARGE SCALE GENOMIC DNA]</scope>
</reference>
<accession>A0A565B067</accession>
<dbReference type="AlphaFoldDB" id="A0A565B067"/>
<keyword evidence="2" id="KW-1185">Reference proteome</keyword>
<dbReference type="Proteomes" id="UP000489600">
    <property type="component" value="Unassembled WGS sequence"/>
</dbReference>
<evidence type="ECO:0000313" key="2">
    <source>
        <dbReference type="Proteomes" id="UP000489600"/>
    </source>
</evidence>
<dbReference type="OrthoDB" id="1112868at2759"/>
<organism evidence="1 2">
    <name type="scientific">Arabis nemorensis</name>
    <dbReference type="NCBI Taxonomy" id="586526"/>
    <lineage>
        <taxon>Eukaryota</taxon>
        <taxon>Viridiplantae</taxon>
        <taxon>Streptophyta</taxon>
        <taxon>Embryophyta</taxon>
        <taxon>Tracheophyta</taxon>
        <taxon>Spermatophyta</taxon>
        <taxon>Magnoliopsida</taxon>
        <taxon>eudicotyledons</taxon>
        <taxon>Gunneridae</taxon>
        <taxon>Pentapetalae</taxon>
        <taxon>rosids</taxon>
        <taxon>malvids</taxon>
        <taxon>Brassicales</taxon>
        <taxon>Brassicaceae</taxon>
        <taxon>Arabideae</taxon>
        <taxon>Arabis</taxon>
    </lineage>
</organism>
<protein>
    <submittedName>
        <fullName evidence="1">Uncharacterized protein</fullName>
    </submittedName>
</protein>
<name>A0A565B067_9BRAS</name>
<gene>
    <name evidence="1" type="ORF">ANE_LOCUS5513</name>
</gene>
<sequence length="213" mass="25048">MAPNVHKKLPPSVLAKIARFTADNRIEDLKNFIRVGPDLKNVALSNEALYHLCVEYRHDFAWWSGTNSWYYGLFIKLVGAKNSYALYIESIRLAFNVGEIDVALYLLDDVKDIHPHAKLMFIMLCFCAGRECLKVYLMFQAHFKFAEVEWMGKELMYHIDAVNSRKADTYRKTWKLDYCPECWDMHAWLGENNGERCNDCVYFYLSRDICRML</sequence>
<comment type="caution">
    <text evidence="1">The sequence shown here is derived from an EMBL/GenBank/DDBJ whole genome shotgun (WGS) entry which is preliminary data.</text>
</comment>
<dbReference type="EMBL" id="CABITT030000002">
    <property type="protein sequence ID" value="VVA95068.1"/>
    <property type="molecule type" value="Genomic_DNA"/>
</dbReference>
<proteinExistence type="predicted"/>